<dbReference type="RefSeq" id="WP_071365686.1">
    <property type="nucleotide sequence ID" value="NZ_MLYP01000023.1"/>
</dbReference>
<proteinExistence type="predicted"/>
<accession>A0A1S2PNN2</accession>
<gene>
    <name evidence="1" type="ORF">BIV24_09050</name>
</gene>
<evidence type="ECO:0000313" key="2">
    <source>
        <dbReference type="Proteomes" id="UP000179935"/>
    </source>
</evidence>
<evidence type="ECO:0008006" key="3">
    <source>
        <dbReference type="Google" id="ProtNLM"/>
    </source>
</evidence>
<keyword evidence="2" id="KW-1185">Reference proteome</keyword>
<protein>
    <recommendedName>
        <fullName evidence="3">Transcriptional regulator</fullName>
    </recommendedName>
</protein>
<organism evidence="1 2">
    <name type="scientific">Streptomyces colonosanans</name>
    <dbReference type="NCBI Taxonomy" id="1428652"/>
    <lineage>
        <taxon>Bacteria</taxon>
        <taxon>Bacillati</taxon>
        <taxon>Actinomycetota</taxon>
        <taxon>Actinomycetes</taxon>
        <taxon>Kitasatosporales</taxon>
        <taxon>Streptomycetaceae</taxon>
        <taxon>Streptomyces</taxon>
    </lineage>
</organism>
<sequence length="65" mass="6970">MTTNEDLGAAVERARAAYDTARSELFEAIKSALAAGVGPSELARRSKFTREYIAKIRDGQGPKGV</sequence>
<dbReference type="OrthoDB" id="4571458at2"/>
<dbReference type="EMBL" id="MLYP01000023">
    <property type="protein sequence ID" value="OIJ95418.1"/>
    <property type="molecule type" value="Genomic_DNA"/>
</dbReference>
<comment type="caution">
    <text evidence="1">The sequence shown here is derived from an EMBL/GenBank/DDBJ whole genome shotgun (WGS) entry which is preliminary data.</text>
</comment>
<dbReference type="AlphaFoldDB" id="A0A1S2PNN2"/>
<dbReference type="Proteomes" id="UP000179935">
    <property type="component" value="Unassembled WGS sequence"/>
</dbReference>
<dbReference type="STRING" id="1428652.BIV24_09050"/>
<reference evidence="1 2" key="1">
    <citation type="submission" date="2016-10" db="EMBL/GenBank/DDBJ databases">
        <title>Genome sequence of Streptomyces sp. MUSC 93.</title>
        <authorList>
            <person name="Lee L.-H."/>
            <person name="Ser H.-L."/>
            <person name="Law J.W.-F."/>
        </authorList>
    </citation>
    <scope>NUCLEOTIDE SEQUENCE [LARGE SCALE GENOMIC DNA]</scope>
    <source>
        <strain evidence="1 2">MUSC 93</strain>
    </source>
</reference>
<name>A0A1S2PNN2_9ACTN</name>
<evidence type="ECO:0000313" key="1">
    <source>
        <dbReference type="EMBL" id="OIJ95418.1"/>
    </source>
</evidence>